<dbReference type="EMBL" id="JAIWIU010000077">
    <property type="protein sequence ID" value="MCA2016949.1"/>
    <property type="molecule type" value="Genomic_DNA"/>
</dbReference>
<dbReference type="Proteomes" id="UP001199044">
    <property type="component" value="Unassembled WGS sequence"/>
</dbReference>
<accession>A0ABS7YMN3</accession>
<comment type="caution">
    <text evidence="1">The sequence shown here is derived from an EMBL/GenBank/DDBJ whole genome shotgun (WGS) entry which is preliminary data.</text>
</comment>
<dbReference type="RefSeq" id="WP_225250805.1">
    <property type="nucleotide sequence ID" value="NZ_JAIWIU010000077.1"/>
</dbReference>
<reference evidence="2" key="1">
    <citation type="submission" date="2023-07" db="EMBL/GenBank/DDBJ databases">
        <title>Molecular identification of indigenous halophilic bacteria isolated from red sea cost, biodegradation of synthetic dyes and assessment of degraded metabolite toxicity.</title>
        <authorList>
            <person name="Chaieb K."/>
            <person name="Altayb H.N."/>
        </authorList>
    </citation>
    <scope>NUCLEOTIDE SEQUENCE [LARGE SCALE GENOMIC DNA]</scope>
    <source>
        <strain evidence="2">K20</strain>
    </source>
</reference>
<proteinExistence type="predicted"/>
<gene>
    <name evidence="1" type="ORF">LDJ79_12560</name>
</gene>
<organism evidence="1 2">
    <name type="scientific">Vibrio tritonius</name>
    <dbReference type="NCBI Taxonomy" id="1435069"/>
    <lineage>
        <taxon>Bacteria</taxon>
        <taxon>Pseudomonadati</taxon>
        <taxon>Pseudomonadota</taxon>
        <taxon>Gammaproteobacteria</taxon>
        <taxon>Vibrionales</taxon>
        <taxon>Vibrionaceae</taxon>
        <taxon>Vibrio</taxon>
    </lineage>
</organism>
<name>A0ABS7YMN3_9VIBR</name>
<keyword evidence="2" id="KW-1185">Reference proteome</keyword>
<evidence type="ECO:0000313" key="1">
    <source>
        <dbReference type="EMBL" id="MCA2016949.1"/>
    </source>
</evidence>
<protein>
    <submittedName>
        <fullName evidence="1">Uncharacterized protein</fullName>
    </submittedName>
</protein>
<sequence length="107" mass="12248">MTQQNSTPPQTWLELIEKGDGYLNPKQRQAFEQAIELVMERLTITLGRHSTPAEQNEPFDFSTYIERLEDRFLADAEQESELEQDAALTAARVVSHIAQLIQSHTPH</sequence>
<evidence type="ECO:0000313" key="2">
    <source>
        <dbReference type="Proteomes" id="UP001199044"/>
    </source>
</evidence>